<organism evidence="8 9">
    <name type="scientific">Pontibacter anaerobius</name>
    <dbReference type="NCBI Taxonomy" id="2993940"/>
    <lineage>
        <taxon>Bacteria</taxon>
        <taxon>Pseudomonadati</taxon>
        <taxon>Bacteroidota</taxon>
        <taxon>Cytophagia</taxon>
        <taxon>Cytophagales</taxon>
        <taxon>Hymenobacteraceae</taxon>
        <taxon>Pontibacter</taxon>
    </lineage>
</organism>
<evidence type="ECO:0000256" key="3">
    <source>
        <dbReference type="ARBA" id="ARBA00022679"/>
    </source>
</evidence>
<keyword evidence="4 7" id="KW-0812">Transmembrane</keyword>
<feature type="transmembrane region" description="Helical" evidence="7">
    <location>
        <begin position="97"/>
        <end position="122"/>
    </location>
</feature>
<feature type="transmembrane region" description="Helical" evidence="7">
    <location>
        <begin position="240"/>
        <end position="260"/>
    </location>
</feature>
<keyword evidence="2 7" id="KW-1003">Cell membrane</keyword>
<reference evidence="8 9" key="1">
    <citation type="submission" date="2022-11" db="EMBL/GenBank/DDBJ databases">
        <title>The characterization of three novel Bacteroidetes species and genomic analysis of their roles in tidal elemental geochemical cycles.</title>
        <authorList>
            <person name="Ma K.-J."/>
        </authorList>
    </citation>
    <scope>NUCLEOTIDE SEQUENCE [LARGE SCALE GENOMIC DNA]</scope>
    <source>
        <strain evidence="8 9">M82</strain>
    </source>
</reference>
<comment type="pathway">
    <text evidence="7">Protein modification; lipoprotein biosynthesis (diacylglyceryl transfer).</text>
</comment>
<evidence type="ECO:0000256" key="1">
    <source>
        <dbReference type="ARBA" id="ARBA00007150"/>
    </source>
</evidence>
<dbReference type="GO" id="GO:0008961">
    <property type="term" value="F:phosphatidylglycerol-prolipoprotein diacylglyceryl transferase activity"/>
    <property type="evidence" value="ECO:0007669"/>
    <property type="project" value="UniProtKB-EC"/>
</dbReference>
<dbReference type="RefSeq" id="WP_266053219.1">
    <property type="nucleotide sequence ID" value="NZ_JAPFQO010000009.1"/>
</dbReference>
<dbReference type="EC" id="2.5.1.145" evidence="7"/>
<keyword evidence="3 7" id="KW-0808">Transferase</keyword>
<accession>A0ABT3RIQ8</accession>
<protein>
    <recommendedName>
        <fullName evidence="7">Phosphatidylglycerol--prolipoprotein diacylglyceryl transferase</fullName>
        <ecNumber evidence="7">2.5.1.145</ecNumber>
    </recommendedName>
</protein>
<dbReference type="Proteomes" id="UP001207228">
    <property type="component" value="Unassembled WGS sequence"/>
</dbReference>
<comment type="subcellular location">
    <subcellularLocation>
        <location evidence="7">Cell membrane</location>
        <topology evidence="7">Multi-pass membrane protein</topology>
    </subcellularLocation>
</comment>
<feature type="transmembrane region" description="Helical" evidence="7">
    <location>
        <begin position="208"/>
        <end position="228"/>
    </location>
</feature>
<keyword evidence="9" id="KW-1185">Reference proteome</keyword>
<comment type="function">
    <text evidence="7">Catalyzes the transfer of the diacylglyceryl group from phosphatidylglycerol to the sulfhydryl group of the N-terminal cysteine of a prolipoprotein, the first step in the formation of mature lipoproteins.</text>
</comment>
<gene>
    <name evidence="7 8" type="primary">lgt</name>
    <name evidence="8" type="ORF">OO017_14245</name>
</gene>
<proteinExistence type="inferred from homology"/>
<sequence>MTYIHWNPSPVIVDLGFYELRWYSFLFALGFVLSYTVLNVQFKETGFGVRLLDKLTGYIAAATVIGARLGHCLFYDWDYYSSHILEIFLPFRFYPEFEFTGFQGLASHGGIFAIVVAVILFSKKYDIKALWIFDKLSVVGALAGACIRLGNLMNSEIVGKPADVPWAFTFVRVDSIPRHPGQLYEVLTYLAIFAVLFTLDRKAKREPGFIFGLFFVLLFSTRFIIEFFKANQSDFESGMLLNMGQLLSIPFIILGIVLLLTRRKRQLYAADLEQTNMVHN</sequence>
<evidence type="ECO:0000313" key="9">
    <source>
        <dbReference type="Proteomes" id="UP001207228"/>
    </source>
</evidence>
<dbReference type="InterPro" id="IPR001640">
    <property type="entry name" value="Lgt"/>
</dbReference>
<feature type="transmembrane region" description="Helical" evidence="7">
    <location>
        <begin position="20"/>
        <end position="38"/>
    </location>
</feature>
<keyword evidence="6 7" id="KW-0472">Membrane</keyword>
<dbReference type="PANTHER" id="PTHR30589:SF0">
    <property type="entry name" value="PHOSPHATIDYLGLYCEROL--PROLIPOPROTEIN DIACYLGLYCERYL TRANSFERASE"/>
    <property type="match status" value="1"/>
</dbReference>
<feature type="transmembrane region" description="Helical" evidence="7">
    <location>
        <begin position="58"/>
        <end position="77"/>
    </location>
</feature>
<dbReference type="HAMAP" id="MF_01147">
    <property type="entry name" value="Lgt"/>
    <property type="match status" value="1"/>
</dbReference>
<dbReference type="PANTHER" id="PTHR30589">
    <property type="entry name" value="PROLIPOPROTEIN DIACYLGLYCERYL TRANSFERASE"/>
    <property type="match status" value="1"/>
</dbReference>
<name>A0ABT3RIQ8_9BACT</name>
<comment type="caution">
    <text evidence="8">The sequence shown here is derived from an EMBL/GenBank/DDBJ whole genome shotgun (WGS) entry which is preliminary data.</text>
</comment>
<dbReference type="EMBL" id="JAPFQO010000009">
    <property type="protein sequence ID" value="MCX2741115.1"/>
    <property type="molecule type" value="Genomic_DNA"/>
</dbReference>
<feature type="binding site" evidence="7">
    <location>
        <position position="148"/>
    </location>
    <ligand>
        <name>a 1,2-diacyl-sn-glycero-3-phospho-(1'-sn-glycerol)</name>
        <dbReference type="ChEBI" id="CHEBI:64716"/>
    </ligand>
</feature>
<keyword evidence="5 7" id="KW-1133">Transmembrane helix</keyword>
<comment type="catalytic activity">
    <reaction evidence="7">
        <text>L-cysteinyl-[prolipoprotein] + a 1,2-diacyl-sn-glycero-3-phospho-(1'-sn-glycerol) = an S-1,2-diacyl-sn-glyceryl-L-cysteinyl-[prolipoprotein] + sn-glycerol 1-phosphate + H(+)</text>
        <dbReference type="Rhea" id="RHEA:56712"/>
        <dbReference type="Rhea" id="RHEA-COMP:14679"/>
        <dbReference type="Rhea" id="RHEA-COMP:14680"/>
        <dbReference type="ChEBI" id="CHEBI:15378"/>
        <dbReference type="ChEBI" id="CHEBI:29950"/>
        <dbReference type="ChEBI" id="CHEBI:57685"/>
        <dbReference type="ChEBI" id="CHEBI:64716"/>
        <dbReference type="ChEBI" id="CHEBI:140658"/>
        <dbReference type="EC" id="2.5.1.145"/>
    </reaction>
</comment>
<evidence type="ECO:0000256" key="4">
    <source>
        <dbReference type="ARBA" id="ARBA00022692"/>
    </source>
</evidence>
<evidence type="ECO:0000256" key="6">
    <source>
        <dbReference type="ARBA" id="ARBA00023136"/>
    </source>
</evidence>
<dbReference type="Pfam" id="PF01790">
    <property type="entry name" value="LGT"/>
    <property type="match status" value="1"/>
</dbReference>
<evidence type="ECO:0000256" key="2">
    <source>
        <dbReference type="ARBA" id="ARBA00022475"/>
    </source>
</evidence>
<comment type="similarity">
    <text evidence="1 7">Belongs to the Lgt family.</text>
</comment>
<evidence type="ECO:0000256" key="7">
    <source>
        <dbReference type="HAMAP-Rule" id="MF_01147"/>
    </source>
</evidence>
<evidence type="ECO:0000256" key="5">
    <source>
        <dbReference type="ARBA" id="ARBA00022989"/>
    </source>
</evidence>
<evidence type="ECO:0000313" key="8">
    <source>
        <dbReference type="EMBL" id="MCX2741115.1"/>
    </source>
</evidence>
<dbReference type="NCBIfam" id="TIGR00544">
    <property type="entry name" value="lgt"/>
    <property type="match status" value="1"/>
</dbReference>